<dbReference type="EMBL" id="MRZV01000348">
    <property type="protein sequence ID" value="PIK51974.1"/>
    <property type="molecule type" value="Genomic_DNA"/>
</dbReference>
<name>A0A2G8KVD3_STIJA</name>
<protein>
    <submittedName>
        <fullName evidence="2">Uncharacterized protein</fullName>
    </submittedName>
</protein>
<evidence type="ECO:0000313" key="2">
    <source>
        <dbReference type="EMBL" id="PIK51974.1"/>
    </source>
</evidence>
<sequence length="167" mass="18869">MKTPTHGILKSGDTASAKKRSRVMFAPDKPTDEEDGTDSDSSTSQLMEIELDEVPFPPLQDKPKKKQVPSQTVTPIHVRPSPFKYGKSSLKEKNLQLVPPEKTYSTAPQHEGQSEKANTRKTPKKTFCVKSWGDSPYRKKKKRITTKTSKKKDVSWFENDAVFGFIE</sequence>
<dbReference type="OrthoDB" id="10068634at2759"/>
<reference evidence="2 3" key="1">
    <citation type="journal article" date="2017" name="PLoS Biol.">
        <title>The sea cucumber genome provides insights into morphological evolution and visceral regeneration.</title>
        <authorList>
            <person name="Zhang X."/>
            <person name="Sun L."/>
            <person name="Yuan J."/>
            <person name="Sun Y."/>
            <person name="Gao Y."/>
            <person name="Zhang L."/>
            <person name="Li S."/>
            <person name="Dai H."/>
            <person name="Hamel J.F."/>
            <person name="Liu C."/>
            <person name="Yu Y."/>
            <person name="Liu S."/>
            <person name="Lin W."/>
            <person name="Guo K."/>
            <person name="Jin S."/>
            <person name="Xu P."/>
            <person name="Storey K.B."/>
            <person name="Huan P."/>
            <person name="Zhang T."/>
            <person name="Zhou Y."/>
            <person name="Zhang J."/>
            <person name="Lin C."/>
            <person name="Li X."/>
            <person name="Xing L."/>
            <person name="Huo D."/>
            <person name="Sun M."/>
            <person name="Wang L."/>
            <person name="Mercier A."/>
            <person name="Li F."/>
            <person name="Yang H."/>
            <person name="Xiang J."/>
        </authorList>
    </citation>
    <scope>NUCLEOTIDE SEQUENCE [LARGE SCALE GENOMIC DNA]</scope>
    <source>
        <strain evidence="2">Shaxun</strain>
        <tissue evidence="2">Muscle</tissue>
    </source>
</reference>
<proteinExistence type="predicted"/>
<dbReference type="AlphaFoldDB" id="A0A2G8KVD3"/>
<keyword evidence="3" id="KW-1185">Reference proteome</keyword>
<gene>
    <name evidence="2" type="ORF">BSL78_11122</name>
</gene>
<evidence type="ECO:0000256" key="1">
    <source>
        <dbReference type="SAM" id="MobiDB-lite"/>
    </source>
</evidence>
<evidence type="ECO:0000313" key="3">
    <source>
        <dbReference type="Proteomes" id="UP000230750"/>
    </source>
</evidence>
<dbReference type="Proteomes" id="UP000230750">
    <property type="component" value="Unassembled WGS sequence"/>
</dbReference>
<feature type="region of interest" description="Disordered" evidence="1">
    <location>
        <begin position="1"/>
        <end position="127"/>
    </location>
</feature>
<comment type="caution">
    <text evidence="2">The sequence shown here is derived from an EMBL/GenBank/DDBJ whole genome shotgun (WGS) entry which is preliminary data.</text>
</comment>
<organism evidence="2 3">
    <name type="scientific">Stichopus japonicus</name>
    <name type="common">Sea cucumber</name>
    <dbReference type="NCBI Taxonomy" id="307972"/>
    <lineage>
        <taxon>Eukaryota</taxon>
        <taxon>Metazoa</taxon>
        <taxon>Echinodermata</taxon>
        <taxon>Eleutherozoa</taxon>
        <taxon>Echinozoa</taxon>
        <taxon>Holothuroidea</taxon>
        <taxon>Aspidochirotacea</taxon>
        <taxon>Aspidochirotida</taxon>
        <taxon>Stichopodidae</taxon>
        <taxon>Apostichopus</taxon>
    </lineage>
</organism>
<accession>A0A2G8KVD3</accession>